<feature type="transmembrane region" description="Helical" evidence="7">
    <location>
        <begin position="20"/>
        <end position="37"/>
    </location>
</feature>
<feature type="domain" description="MucBP" evidence="10">
    <location>
        <begin position="1568"/>
        <end position="1638"/>
    </location>
</feature>
<organism evidence="11 12">
    <name type="scientific">Granulicatella adiacens ATCC 49175</name>
    <dbReference type="NCBI Taxonomy" id="638301"/>
    <lineage>
        <taxon>Bacteria</taxon>
        <taxon>Bacillati</taxon>
        <taxon>Bacillota</taxon>
        <taxon>Bacilli</taxon>
        <taxon>Lactobacillales</taxon>
        <taxon>Carnobacteriaceae</taxon>
        <taxon>Granulicatella</taxon>
    </lineage>
</organism>
<dbReference type="Pfam" id="PF06458">
    <property type="entry name" value="MucBP"/>
    <property type="match status" value="8"/>
</dbReference>
<evidence type="ECO:0000256" key="4">
    <source>
        <dbReference type="ARBA" id="ARBA00022737"/>
    </source>
</evidence>
<feature type="domain" description="MucBP" evidence="10">
    <location>
        <begin position="1239"/>
        <end position="1312"/>
    </location>
</feature>
<keyword evidence="5" id="KW-0572">Peptidoglycan-anchor</keyword>
<feature type="domain" description="MucBP" evidence="10">
    <location>
        <begin position="1486"/>
        <end position="1562"/>
    </location>
</feature>
<feature type="domain" description="MucBP" evidence="10">
    <location>
        <begin position="1319"/>
        <end position="1397"/>
    </location>
</feature>
<evidence type="ECO:0000256" key="2">
    <source>
        <dbReference type="ARBA" id="ARBA00022525"/>
    </source>
</evidence>
<dbReference type="NCBIfam" id="TIGR04308">
    <property type="entry name" value="repeat_SSSPR51"/>
    <property type="match status" value="2"/>
</dbReference>
<feature type="domain" description="MucBP" evidence="10">
    <location>
        <begin position="1155"/>
        <end position="1233"/>
    </location>
</feature>
<evidence type="ECO:0000256" key="3">
    <source>
        <dbReference type="ARBA" id="ARBA00022729"/>
    </source>
</evidence>
<keyword evidence="4" id="KW-0677">Repeat</keyword>
<dbReference type="Pfam" id="PF04650">
    <property type="entry name" value="YSIRK_signal"/>
    <property type="match status" value="1"/>
</dbReference>
<evidence type="ECO:0000259" key="8">
    <source>
        <dbReference type="Pfam" id="PF00746"/>
    </source>
</evidence>
<dbReference type="InterPro" id="IPR009459">
    <property type="entry name" value="MucBP_dom"/>
</dbReference>
<protein>
    <submittedName>
        <fullName evidence="11">Gram-positive signal peptide protein, YSIRK family</fullName>
    </submittedName>
</protein>
<feature type="domain" description="MucBP" evidence="10">
    <location>
        <begin position="1402"/>
        <end position="1480"/>
    </location>
</feature>
<evidence type="ECO:0000313" key="11">
    <source>
        <dbReference type="EMBL" id="EEW37256.1"/>
    </source>
</evidence>
<dbReference type="eggNOG" id="COG4932">
    <property type="taxonomic scope" value="Bacteria"/>
</dbReference>
<dbReference type="Gene3D" id="3.10.20.320">
    <property type="entry name" value="Putative peptidoglycan bound protein (lpxtg motif)"/>
    <property type="match status" value="6"/>
</dbReference>
<keyword evidence="3" id="KW-0732">Signal</keyword>
<keyword evidence="7" id="KW-0472">Membrane</keyword>
<comment type="caution">
    <text evidence="11">The sequence shown here is derived from an EMBL/GenBank/DDBJ whole genome shotgun (WGS) entry which is preliminary data.</text>
</comment>
<keyword evidence="1" id="KW-0134">Cell wall</keyword>
<proteinExistence type="predicted"/>
<dbReference type="InterPro" id="IPR005877">
    <property type="entry name" value="YSIRK_signal_dom"/>
</dbReference>
<feature type="domain" description="YSIRK Gram-positive signal peptide" evidence="9">
    <location>
        <begin position="8"/>
        <end position="32"/>
    </location>
</feature>
<dbReference type="Pfam" id="PF18877">
    <property type="entry name" value="SSSPR-51"/>
    <property type="match status" value="2"/>
</dbReference>
<name>C8NGJ8_9LACT</name>
<reference evidence="11 12" key="1">
    <citation type="submission" date="2009-08" db="EMBL/GenBank/DDBJ databases">
        <authorList>
            <person name="Muzny D."/>
            <person name="Qin X."/>
            <person name="Deng J."/>
            <person name="Jiang H."/>
            <person name="Liu Y."/>
            <person name="Qu J."/>
            <person name="Song X.-Z."/>
            <person name="Zhang L."/>
            <person name="Thornton R."/>
            <person name="Coyle M."/>
            <person name="Francisco L."/>
            <person name="Jackson L."/>
            <person name="Javaid M."/>
            <person name="Korchina V."/>
            <person name="Kovar C."/>
            <person name="Mata R."/>
            <person name="Mathew T."/>
            <person name="Ngo R."/>
            <person name="Nguyen L."/>
            <person name="Nguyen N."/>
            <person name="Okwuonu G."/>
            <person name="Ongeri F."/>
            <person name="Pham C."/>
            <person name="Simmons D."/>
            <person name="Wilczek-Boney K."/>
            <person name="Hale W."/>
            <person name="Jakkamsetti A."/>
            <person name="Pham P."/>
            <person name="Ruth R."/>
            <person name="San Lucas F."/>
            <person name="Warren J."/>
            <person name="Zhang J."/>
            <person name="Zhao Z."/>
            <person name="Zhou C."/>
            <person name="Zhu D."/>
            <person name="Lee S."/>
            <person name="Bess C."/>
            <person name="Blankenburg K."/>
            <person name="Forbes L."/>
            <person name="Fu Q."/>
            <person name="Gubbala S."/>
            <person name="Hirani K."/>
            <person name="Jayaseelan J.C."/>
            <person name="Lara F."/>
            <person name="Munidasa M."/>
            <person name="Palculict T."/>
            <person name="Patil S."/>
            <person name="Pu L.-L."/>
            <person name="Saada N."/>
            <person name="Tang L."/>
            <person name="Weissenberger G."/>
            <person name="Zhu Y."/>
            <person name="Hemphill L."/>
            <person name="Shang Y."/>
            <person name="Youmans B."/>
            <person name="Ayvaz T."/>
            <person name="Ross M."/>
            <person name="Santibanez J."/>
            <person name="Aqrawi P."/>
            <person name="Gross S."/>
            <person name="Joshi V."/>
            <person name="Fowler G."/>
            <person name="Nazareth L."/>
            <person name="Reid J."/>
            <person name="Worley K."/>
            <person name="Petrosino J."/>
            <person name="Highlander S."/>
            <person name="Gibbs R."/>
        </authorList>
    </citation>
    <scope>NUCLEOTIDE SEQUENCE [LARGE SCALE GENOMIC DNA]</scope>
    <source>
        <strain evidence="11 12">ATCC 49175</strain>
    </source>
</reference>
<evidence type="ECO:0000256" key="5">
    <source>
        <dbReference type="ARBA" id="ARBA00023088"/>
    </source>
</evidence>
<evidence type="ECO:0000259" key="10">
    <source>
        <dbReference type="Pfam" id="PF06458"/>
    </source>
</evidence>
<gene>
    <name evidence="11" type="ORF">HMPREF0444_1043</name>
</gene>
<evidence type="ECO:0000259" key="9">
    <source>
        <dbReference type="Pfam" id="PF04650"/>
    </source>
</evidence>
<keyword evidence="7" id="KW-1133">Transmembrane helix</keyword>
<dbReference type="NCBIfam" id="TIGR01168">
    <property type="entry name" value="YSIRK_signal"/>
    <property type="match status" value="1"/>
</dbReference>
<dbReference type="RefSeq" id="WP_005607157.1">
    <property type="nucleotide sequence ID" value="NZ_CP102283.1"/>
</dbReference>
<keyword evidence="7" id="KW-0812">Transmembrane</keyword>
<dbReference type="HOGENOM" id="CLU_238198_0_0_9"/>
<feature type="domain" description="MucBP" evidence="10">
    <location>
        <begin position="1072"/>
        <end position="1150"/>
    </location>
</feature>
<feature type="domain" description="Gram-positive cocci surface proteins LPxTG" evidence="8">
    <location>
        <begin position="1752"/>
        <end position="1792"/>
    </location>
</feature>
<sequence length="1796" mass="198529">MSLKGNGNEKQRFSLRKLNCGLVSVLVGMAFFGPVAFSSEVDSEKTTTTETVVQKDVQQTTQEKDLVETTTHSETTEEVTTTTSQTEETQAPKTRAKRSAEEGSKSKADGFTLTVKSPSHPDHIITNNEQKIQSVISIGVTAPKFLSPNAELRVKYWSNDPHEIINLSIPSNTEGQRIPYLNTPSPIDKAKDPTVMYTAKISVGEVRAGDALSIKNTVFAQFLSQGQTYNVTYELVDNGEVITSVTETFTTNLPDPQFWAMKYTQTEYLTSFDSNGKVKSSVPLPFSVVQHPNYTTGLIEKVTLTVPEGFKITEDSKKNGWKQNGNTVTRDHYFNAAGEVPNSNFGRANLSEGYAKMERLFTHVYTSGLAFDTSTYGTVEELKSPSGKPWTITSRVDTLDEMGYKTTQTFDTSGVLRAQDPENSVGSASISSYVNDLKEYNASDKYPTEDFYRDEITMDESDYASGKSVELSDIVIKFDEKKTVGKYRAIFHEIQGLDVNLSALKYDEATFDVYSLDDPTQKITSVHLFKFTNLTFPENISGIILRPTGKMTQLSAAQAKGLRVFTRFQPTSEADLPSKAPVTLNHTISMGDGKSNSITKYQRQEVILNTKHYWGTDTTNSSTPFYSQQIAIEASNYKDNSNKLVKLKYDEIVEKANAMVTFSIPPELTMTLKTGETLSGGTYTRALSDFAEIGFDANNVWRFDFQLKPTSPDVKDGRYDLSWYLTWGSANEEIRRTTYGRNPISGDEETTKNVKTYVISNHLTFGSQTSASNKIGSYTSHKTDVEKDVEFTIKSTLMNTYDSSITGGVGIQYLPRKGVENSTYDVLLTGPVTPAPGFKVQYTVDEPTRDRAQDNDHLTWTDSVSDYSKVTAVRYVQTGNDFPKYNDFILPVKTTDSLKVEDVAYTQVGMKASGFDKFIMSDPVQMTPRIWTEDFVALDKTGNKVANLVEQKKATKKFAASTDKEFPGVQYIRSEEDPYGNVTHVYVQTGSVKVNYQDEAGNTIKDSVVDTPNDPVGNLYDTTDHKLTLIKTPEGKLYDLLPDATKGAEKGEVVKGETEVTYVYKERAKGEVVVKYVVEGTSEEIKDAVIDTPSTYLLDENGTVATYDTTDQKPSTITKDGKEYQLVEKAVPNEKGNLTEGTTTITYEYKLVTGTVTVKYEDENGQPLKEDNVITPANTPKGTAYDTTTETVRPQQIEKDGKTYELTSTTPKAGSASETGTVEGDKVVTYVYQEVKGSVTVHYVDIEGETIKASVKDVENGSAGSDYDTTDHKPTLIKSEDGKLYDLVPGLTKGQEKGKVAKGEIEVTYVYKERAKGEVVVKYVIEGTSDEIKDAVTDTPSTYISDENGTVATYDTTDQKPSTITKDGKEYQLVEKAVPNEKGNLTEGTTTITYEYKLVTGTVTVKYEDENGQPIKEDTVITPANTPKGAAYDTTTETVRPQQIEKDEKTYELTSTTPKAGSASETGTVEGDKVVTYVYKEVKGSVTVHYVDIEGKTIKASVKIMDQASKGTPYDTTPNREKEIVSEDGKTYELSSEAPKEGADKVSGIVLKGNIDVTYVYREVKTSITVQYVDEDGNVLQDKVEKKELSTGEKYDTTSDKPVTITKDVVLYTLIPTKTKGEETGTTTKNPIEVTYVYHKTITTWVDTNGKELHPSKEGQHPDTKGTDILGYKLVSTTTKENGDVVNVYRQLTTIWVDTDNNVLKPKEDGEKEQGKIEGYEYVKTVVDDDGNRTHIFKKHLEVTTSSQPSNPSSAKEELPNTGTGVDSVFFSSAAISVLMGLGLLKSHKKDEEEGK</sequence>
<accession>C8NGJ8</accession>
<dbReference type="InterPro" id="IPR019931">
    <property type="entry name" value="LPXTG_anchor"/>
</dbReference>
<dbReference type="Proteomes" id="UP000005926">
    <property type="component" value="Unassembled WGS sequence"/>
</dbReference>
<feature type="compositionally biased region" description="Polar residues" evidence="6">
    <location>
        <begin position="1175"/>
        <end position="1192"/>
    </location>
</feature>
<keyword evidence="12" id="KW-1185">Reference proteome</keyword>
<dbReference type="GeneID" id="78411798"/>
<dbReference type="EMBL" id="ACKZ01000019">
    <property type="protein sequence ID" value="EEW37256.1"/>
    <property type="molecule type" value="Genomic_DNA"/>
</dbReference>
<evidence type="ECO:0000256" key="1">
    <source>
        <dbReference type="ARBA" id="ARBA00022512"/>
    </source>
</evidence>
<feature type="region of interest" description="Disordered" evidence="6">
    <location>
        <begin position="59"/>
        <end position="123"/>
    </location>
</feature>
<evidence type="ECO:0000256" key="6">
    <source>
        <dbReference type="SAM" id="MobiDB-lite"/>
    </source>
</evidence>
<dbReference type="STRING" id="638301.HMPREF0444_1043"/>
<keyword evidence="2" id="KW-0964">Secreted</keyword>
<feature type="region of interest" description="Disordered" evidence="6">
    <location>
        <begin position="1167"/>
        <end position="1192"/>
    </location>
</feature>
<feature type="compositionally biased region" description="Low complexity" evidence="6">
    <location>
        <begin position="68"/>
        <end position="89"/>
    </location>
</feature>
<dbReference type="InterPro" id="IPR027579">
    <property type="entry name" value="SSSPR51_Rpt"/>
</dbReference>
<feature type="compositionally biased region" description="Basic and acidic residues" evidence="6">
    <location>
        <begin position="98"/>
        <end position="108"/>
    </location>
</feature>
<evidence type="ECO:0000256" key="7">
    <source>
        <dbReference type="SAM" id="Phobius"/>
    </source>
</evidence>
<dbReference type="Pfam" id="PF00746">
    <property type="entry name" value="Gram_pos_anchor"/>
    <property type="match status" value="1"/>
</dbReference>
<feature type="domain" description="MucBP" evidence="10">
    <location>
        <begin position="992"/>
        <end position="1065"/>
    </location>
</feature>
<evidence type="ECO:0000313" key="12">
    <source>
        <dbReference type="Proteomes" id="UP000005926"/>
    </source>
</evidence>